<dbReference type="PROSITE" id="PS51257">
    <property type="entry name" value="PROKAR_LIPOPROTEIN"/>
    <property type="match status" value="1"/>
</dbReference>
<dbReference type="EMBL" id="CP063361">
    <property type="protein sequence ID" value="UOD27445.1"/>
    <property type="molecule type" value="Genomic_DNA"/>
</dbReference>
<organism evidence="1 2">
    <name type="scientific">Massilia violaceinigra</name>
    <dbReference type="NCBI Taxonomy" id="2045208"/>
    <lineage>
        <taxon>Bacteria</taxon>
        <taxon>Pseudomonadati</taxon>
        <taxon>Pseudomonadota</taxon>
        <taxon>Betaproteobacteria</taxon>
        <taxon>Burkholderiales</taxon>
        <taxon>Oxalobacteraceae</taxon>
        <taxon>Telluria group</taxon>
        <taxon>Massilia</taxon>
    </lineage>
</organism>
<evidence type="ECO:0008006" key="3">
    <source>
        <dbReference type="Google" id="ProtNLM"/>
    </source>
</evidence>
<dbReference type="Proteomes" id="UP000831532">
    <property type="component" value="Chromosome"/>
</dbReference>
<protein>
    <recommendedName>
        <fullName evidence="3">Glycine zipper domain-containing protein</fullName>
    </recommendedName>
</protein>
<sequence>MQNTSTKLIALALVTSIVGGCAMPPQQGGVYRNASDSPRNAGAEDPCSVGQAALAGAAIGALLGGLAKGGKGAVKGALAGGAVGAAGCLAINANSRQTRTAAQVDQEYIQANNRLPADPQVLAYSPTIASTAQRGQPVRVNSTVELVNGSQNKVTEVREELQVFDQSGKQFLGGQKPLTNNSGGRFENSFVMTLPQSVSQGTYTMKTTLYVNGKVSATRNLQTQLVIDERGMMMVASR</sequence>
<evidence type="ECO:0000313" key="2">
    <source>
        <dbReference type="Proteomes" id="UP000831532"/>
    </source>
</evidence>
<reference evidence="1 2" key="1">
    <citation type="submission" date="2020-10" db="EMBL/GenBank/DDBJ databases">
        <title>Genome analysis of Massilia species.</title>
        <authorList>
            <person name="Jung D.-H."/>
        </authorList>
    </citation>
    <scope>NUCLEOTIDE SEQUENCE [LARGE SCALE GENOMIC DNA]</scope>
    <source>
        <strain evidence="2">sipir</strain>
    </source>
</reference>
<name>A0ABY3ZYA6_9BURK</name>
<accession>A0ABY3ZYA6</accession>
<evidence type="ECO:0000313" key="1">
    <source>
        <dbReference type="EMBL" id="UOD27445.1"/>
    </source>
</evidence>
<keyword evidence="2" id="KW-1185">Reference proteome</keyword>
<proteinExistence type="predicted"/>
<dbReference type="RefSeq" id="WP_243488705.1">
    <property type="nucleotide sequence ID" value="NZ_CP063361.1"/>
</dbReference>
<gene>
    <name evidence="1" type="ORF">INH39_18120</name>
</gene>